<dbReference type="PIRSF" id="PIRSF001294">
    <property type="entry name" value="K_ATPaseA"/>
    <property type="match status" value="1"/>
</dbReference>
<dbReference type="BioCyc" id="PDIF272563:G12WB-1729-MONOMER"/>
<evidence type="ECO:0000313" key="10">
    <source>
        <dbReference type="EMBL" id="CAJ68456.1"/>
    </source>
</evidence>
<dbReference type="PANTHER" id="PTHR30607">
    <property type="entry name" value="POTASSIUM-TRANSPORTING ATPASE A CHAIN"/>
    <property type="match status" value="1"/>
</dbReference>
<keyword evidence="1 9" id="KW-0813">Transport</keyword>
<comment type="function">
    <text evidence="9">Part of the high-affinity ATP-driven potassium transport (or Kdp) system, which catalyzes the hydrolysis of ATP coupled with the electrogenic transport of potassium into the cytoplasm. This subunit binds the extracellular potassium ions and delivers the ions to the membrane domain of KdpB through an intramembrane tunnel.</text>
</comment>
<sequence>MGGTIFMVQIVIVLAIFMILVIPMGKYLYHIATNQKTFGDRLFDKVDNFIYKVCSIDKKKEMNWKQYALALLFTNAVMVFIGYIILRTQSMHIFNPSGIKSMEQGLSFNTIISFMTNTNLQHYSGESGLSYFSQMTVIIYMMFTSAATGYAAAMAFVRGLVGKKKTLGNFYVDLIRITTRVLLPGALIIGLILVTQGVPQTFAGTETVTTIEGKLQDIARGPVAALESIKHLGTNGGGFFGSNSSHPFENPTIISNIVEILSMMILPGACVVAFGHMIKNKKQGWVVFGAMSIIFLIGLVVCFKAESAGNPILSQLGLNQSMGSMEGKEVRFGIAQSSLFTTVTTSFTTGTVNNMHDTLTPLGGLVPLLNMMLNVVFGGKGVGLMNMLMYAIIAVFLCGLMVGRTPEFLTKKIEGKEMKLIALLIILHPLLILMFSGLSVAIPAGLEGISNPGFHGLSQVLYEFASSAANNGSGFEGLGDNTMFWNITTGVVMFFGRYVSIIVLLAISSLLASKKAVNESIGTLRTDNFTFTIVLVLVVLIVGALTFFPALALGPISEHLVLWH</sequence>
<dbReference type="GO" id="GO:0030955">
    <property type="term" value="F:potassium ion binding"/>
    <property type="evidence" value="ECO:0007669"/>
    <property type="project" value="UniProtKB-UniRule"/>
</dbReference>
<dbReference type="GO" id="GO:0016787">
    <property type="term" value="F:hydrolase activity"/>
    <property type="evidence" value="ECO:0007669"/>
    <property type="project" value="UniProtKB-KW"/>
</dbReference>
<dbReference type="GO" id="GO:0008556">
    <property type="term" value="F:P-type potassium transmembrane transporter activity"/>
    <property type="evidence" value="ECO:0007669"/>
    <property type="project" value="InterPro"/>
</dbReference>
<comment type="similarity">
    <text evidence="9">Belongs to the KdpA family.</text>
</comment>
<dbReference type="GO" id="GO:0005886">
    <property type="term" value="C:plasma membrane"/>
    <property type="evidence" value="ECO:0007669"/>
    <property type="project" value="UniProtKB-SubCell"/>
</dbReference>
<feature type="transmembrane region" description="Helical" evidence="9">
    <location>
        <begin position="528"/>
        <end position="553"/>
    </location>
</feature>
<keyword evidence="4 9" id="KW-0812">Transmembrane</keyword>
<feature type="transmembrane region" description="Helical" evidence="9">
    <location>
        <begin position="181"/>
        <end position="198"/>
    </location>
</feature>
<dbReference type="EnsemblBacteria" id="CAJ68456">
    <property type="protein sequence ID" value="CAJ68456"/>
    <property type="gene ID" value="CD630_15910"/>
</dbReference>
<organism evidence="10 11">
    <name type="scientific">Clostridioides difficile (strain 630)</name>
    <name type="common">Peptoclostridium difficile</name>
    <dbReference type="NCBI Taxonomy" id="272563"/>
    <lineage>
        <taxon>Bacteria</taxon>
        <taxon>Bacillati</taxon>
        <taxon>Bacillota</taxon>
        <taxon>Clostridia</taxon>
        <taxon>Peptostreptococcales</taxon>
        <taxon>Peptostreptococcaceae</taxon>
        <taxon>Clostridioides</taxon>
    </lineage>
</organism>
<dbReference type="HAMAP" id="MF_00275">
    <property type="entry name" value="KdpA"/>
    <property type="match status" value="1"/>
</dbReference>
<keyword evidence="5 9" id="KW-0630">Potassium</keyword>
<keyword evidence="3 9" id="KW-0633">Potassium transport</keyword>
<dbReference type="AlphaFoldDB" id="Q186E7"/>
<keyword evidence="2 9" id="KW-1003">Cell membrane</keyword>
<keyword evidence="7 9" id="KW-0406">Ion transport</keyword>
<feature type="transmembrane region" description="Helical" evidence="9">
    <location>
        <begin position="6"/>
        <end position="29"/>
    </location>
</feature>
<dbReference type="Proteomes" id="UP000001978">
    <property type="component" value="Chromosome"/>
</dbReference>
<gene>
    <name evidence="9 10" type="primary">kdpA</name>
    <name evidence="10" type="ordered locus">CD630_15910</name>
</gene>
<name>Q186E7_CLOD6</name>
<reference evidence="10 11" key="1">
    <citation type="journal article" date="2006" name="Nat. Genet.">
        <title>The multidrug-resistant human pathogen Clostridium difficile has a highly mobile, mosaic genome.</title>
        <authorList>
            <person name="Sebaihia M."/>
            <person name="Wren B.W."/>
            <person name="Mullany P."/>
            <person name="Fairweather N.F."/>
            <person name="Minton N."/>
            <person name="Stabler R."/>
            <person name="Thomson N.R."/>
            <person name="Roberts A.P."/>
            <person name="Cerdeno-Tarraga A.M."/>
            <person name="Wang H."/>
            <person name="Holden M.T.G."/>
            <person name="Wright A."/>
            <person name="Churcher C."/>
            <person name="Quail M.A."/>
            <person name="Baker S."/>
            <person name="Bason N."/>
            <person name="Brooks K."/>
            <person name="Chillingworth T."/>
            <person name="Cronin A."/>
            <person name="Davis P."/>
            <person name="Dowd L."/>
            <person name="Fraser A."/>
            <person name="Feltwell T."/>
            <person name="Hance Z."/>
            <person name="Holroyd S."/>
            <person name="Jagels K."/>
            <person name="Moule S."/>
            <person name="Mungall K."/>
            <person name="Price C."/>
            <person name="Rabbinowitsch R."/>
            <person name="Sharp S."/>
            <person name="Simmonds M."/>
            <person name="Steven K."/>
            <person name="Unwin L."/>
            <person name="Whithead S."/>
            <person name="Dupuy B."/>
            <person name="Dougan G."/>
            <person name="Barrell B.and.Parkhill.J."/>
        </authorList>
    </citation>
    <scope>NUCLEOTIDE SEQUENCE [LARGE SCALE GENOMIC DNA]</scope>
    <source>
        <strain evidence="10 11">630</strain>
    </source>
</reference>
<dbReference type="PATRIC" id="fig|272563.8.peg.1667"/>
<evidence type="ECO:0000256" key="7">
    <source>
        <dbReference type="ARBA" id="ARBA00023065"/>
    </source>
</evidence>
<evidence type="ECO:0000256" key="8">
    <source>
        <dbReference type="ARBA" id="ARBA00023136"/>
    </source>
</evidence>
<dbReference type="NCBIfam" id="TIGR00680">
    <property type="entry name" value="kdpA"/>
    <property type="match status" value="1"/>
</dbReference>
<dbReference type="PANTHER" id="PTHR30607:SF2">
    <property type="entry name" value="POTASSIUM-TRANSPORTING ATPASE POTASSIUM-BINDING SUBUNIT"/>
    <property type="match status" value="1"/>
</dbReference>
<comment type="subcellular location">
    <subcellularLocation>
        <location evidence="9">Cell membrane</location>
        <topology evidence="9">Multi-pass membrane protein</topology>
    </subcellularLocation>
</comment>
<keyword evidence="10" id="KW-0378">Hydrolase</keyword>
<dbReference type="InterPro" id="IPR004623">
    <property type="entry name" value="KdpA"/>
</dbReference>
<dbReference type="eggNOG" id="COG2060">
    <property type="taxonomic scope" value="Bacteria"/>
</dbReference>
<evidence type="ECO:0000256" key="1">
    <source>
        <dbReference type="ARBA" id="ARBA00022448"/>
    </source>
</evidence>
<evidence type="ECO:0000256" key="4">
    <source>
        <dbReference type="ARBA" id="ARBA00022692"/>
    </source>
</evidence>
<feature type="transmembrane region" description="Helical" evidence="9">
    <location>
        <begin position="381"/>
        <end position="400"/>
    </location>
</feature>
<feature type="transmembrane region" description="Helical" evidence="9">
    <location>
        <begin position="137"/>
        <end position="161"/>
    </location>
</feature>
<dbReference type="STRING" id="272563.CD630_15910"/>
<dbReference type="EMBL" id="AM180355">
    <property type="protein sequence ID" value="CAJ68456.1"/>
    <property type="molecule type" value="Genomic_DNA"/>
</dbReference>
<dbReference type="KEGG" id="cdf:CD630_15910"/>
<feature type="transmembrane region" description="Helical" evidence="9">
    <location>
        <begin position="420"/>
        <end position="442"/>
    </location>
</feature>
<dbReference type="OrthoDB" id="9763796at2"/>
<feature type="transmembrane region" description="Helical" evidence="9">
    <location>
        <begin position="483"/>
        <end position="507"/>
    </location>
</feature>
<evidence type="ECO:0000313" key="11">
    <source>
        <dbReference type="Proteomes" id="UP000001978"/>
    </source>
</evidence>
<proteinExistence type="inferred from homology"/>
<feature type="transmembrane region" description="Helical" evidence="9">
    <location>
        <begin position="253"/>
        <end position="274"/>
    </location>
</feature>
<dbReference type="PhylomeDB" id="Q186E7"/>
<evidence type="ECO:0000256" key="9">
    <source>
        <dbReference type="HAMAP-Rule" id="MF_00275"/>
    </source>
</evidence>
<keyword evidence="8 9" id="KW-0472">Membrane</keyword>
<keyword evidence="6 9" id="KW-1133">Transmembrane helix</keyword>
<evidence type="ECO:0000256" key="6">
    <source>
        <dbReference type="ARBA" id="ARBA00022989"/>
    </source>
</evidence>
<evidence type="ECO:0000256" key="2">
    <source>
        <dbReference type="ARBA" id="ARBA00022475"/>
    </source>
</evidence>
<dbReference type="Pfam" id="PF03814">
    <property type="entry name" value="KdpA"/>
    <property type="match status" value="1"/>
</dbReference>
<evidence type="ECO:0000256" key="5">
    <source>
        <dbReference type="ARBA" id="ARBA00022958"/>
    </source>
</evidence>
<feature type="transmembrane region" description="Helical" evidence="9">
    <location>
        <begin position="67"/>
        <end position="86"/>
    </location>
</feature>
<evidence type="ECO:0000256" key="3">
    <source>
        <dbReference type="ARBA" id="ARBA00022538"/>
    </source>
</evidence>
<protein>
    <recommendedName>
        <fullName evidence="9">Potassium-transporting ATPase potassium-binding subunit</fullName>
    </recommendedName>
    <alternativeName>
        <fullName evidence="9">ATP phosphohydrolase [potassium-transporting] A chain</fullName>
    </alternativeName>
    <alternativeName>
        <fullName evidence="9">Potassium-binding and translocating subunit A</fullName>
    </alternativeName>
    <alternativeName>
        <fullName evidence="9">Potassium-translocating ATPase A chain</fullName>
    </alternativeName>
</protein>
<feature type="transmembrane region" description="Helical" evidence="9">
    <location>
        <begin position="286"/>
        <end position="306"/>
    </location>
</feature>
<comment type="subunit">
    <text evidence="9">The system is composed of three essential subunits: KdpA, KdpB and KdpC.</text>
</comment>
<accession>Q186E7</accession>